<feature type="compositionally biased region" description="Basic residues" evidence="11">
    <location>
        <begin position="10"/>
        <end position="25"/>
    </location>
</feature>
<dbReference type="InterPro" id="IPR050234">
    <property type="entry name" value="Nuclear_hormone_rcpt_NR1"/>
</dbReference>
<dbReference type="PROSITE" id="PS51843">
    <property type="entry name" value="NR_LBD"/>
    <property type="match status" value="1"/>
</dbReference>
<dbReference type="PRINTS" id="PR00398">
    <property type="entry name" value="STRDHORMONER"/>
</dbReference>
<dbReference type="InterPro" id="IPR013088">
    <property type="entry name" value="Znf_NHR/GATA"/>
</dbReference>
<evidence type="ECO:0000256" key="1">
    <source>
        <dbReference type="ARBA" id="ARBA00008092"/>
    </source>
</evidence>
<dbReference type="GO" id="GO:0000122">
    <property type="term" value="P:negative regulation of transcription by RNA polymerase II"/>
    <property type="evidence" value="ECO:0007669"/>
    <property type="project" value="TreeGrafter"/>
</dbReference>
<dbReference type="PRINTS" id="PR00546">
    <property type="entry name" value="THYROIDHORMR"/>
</dbReference>
<evidence type="ECO:0000259" key="12">
    <source>
        <dbReference type="PROSITE" id="PS51030"/>
    </source>
</evidence>
<dbReference type="GO" id="GO:0000978">
    <property type="term" value="F:RNA polymerase II cis-regulatory region sequence-specific DNA binding"/>
    <property type="evidence" value="ECO:0007669"/>
    <property type="project" value="TreeGrafter"/>
</dbReference>
<dbReference type="PANTHER" id="PTHR24082:SF283">
    <property type="entry name" value="NUCLEAR HORMONE RECEPTOR HR96"/>
    <property type="match status" value="1"/>
</dbReference>
<evidence type="ECO:0000256" key="10">
    <source>
        <dbReference type="RuleBase" id="RU004334"/>
    </source>
</evidence>
<keyword evidence="7 10" id="KW-0804">Transcription</keyword>
<feature type="domain" description="NR LBD" evidence="13">
    <location>
        <begin position="225"/>
        <end position="456"/>
    </location>
</feature>
<comment type="subcellular location">
    <subcellularLocation>
        <location evidence="10">Nucleus</location>
    </subcellularLocation>
</comment>
<dbReference type="EMBL" id="VSWD01000008">
    <property type="protein sequence ID" value="KAK3095142.1"/>
    <property type="molecule type" value="Genomic_DNA"/>
</dbReference>
<dbReference type="GO" id="GO:0005634">
    <property type="term" value="C:nucleus"/>
    <property type="evidence" value="ECO:0007669"/>
    <property type="project" value="UniProtKB-SubCell"/>
</dbReference>
<dbReference type="SUPFAM" id="SSF48508">
    <property type="entry name" value="Nuclear receptor ligand-binding domain"/>
    <property type="match status" value="1"/>
</dbReference>
<evidence type="ECO:0000256" key="3">
    <source>
        <dbReference type="ARBA" id="ARBA00022771"/>
    </source>
</evidence>
<keyword evidence="6 10" id="KW-0238">DNA-binding</keyword>
<dbReference type="GO" id="GO:0004879">
    <property type="term" value="F:nuclear receptor activity"/>
    <property type="evidence" value="ECO:0007669"/>
    <property type="project" value="InterPro"/>
</dbReference>
<protein>
    <recommendedName>
        <fullName evidence="16">Nuclear hormone receptor HR96</fullName>
    </recommendedName>
</protein>
<dbReference type="InterPro" id="IPR001628">
    <property type="entry name" value="Znf_hrmn_rcpt"/>
</dbReference>
<keyword evidence="2 10" id="KW-0479">Metal-binding</keyword>
<sequence>MFSEYNGHHAPLHHGPPGHHPHHQGGHVPPHHMAPPPQAYNPYMRPRMDATSDVFTCLFGDLFVKCFEDSNSNPMPTMANPYHRPMDIGADSLAVKARKNKEDKYCGVCGDRALGYNFDAISCESCKAFFRRNAPKGLDYFKCPYEEKCKMDVSNRRFCKRCRLRKCFEIGMRKEYILTEEEKMRKRQRIEENRLNQKMRDLNMTKPQTGIVSSSEHRLRILEAEEEYLINEVVSAYRQSLQVSIGSELPRDKPGMHMGDLVNIAELSVRRVIDMAKKIKSFKALSQTDQISLLKGGSIELLILRSVISFDKEKQQWLDPLDSEDHTMSAEHLQKGEGATLFEQHMKFTRSLAIDLKADETMLILLLVISLFSPDRPNISDKTYVCQEQDKYALLLLRYLESRYQPHFVRAIYPKLLMKLTDIRNLNEEHSHVLLKVNPEGIQPLMKEVLDLNLNKTESAPSPSPPMSM</sequence>
<dbReference type="PRINTS" id="PR00047">
    <property type="entry name" value="STROIDFINGER"/>
</dbReference>
<organism evidence="14 15">
    <name type="scientific">Pinctada imbricata</name>
    <name type="common">Atlantic pearl-oyster</name>
    <name type="synonym">Pinctada martensii</name>
    <dbReference type="NCBI Taxonomy" id="66713"/>
    <lineage>
        <taxon>Eukaryota</taxon>
        <taxon>Metazoa</taxon>
        <taxon>Spiralia</taxon>
        <taxon>Lophotrochozoa</taxon>
        <taxon>Mollusca</taxon>
        <taxon>Bivalvia</taxon>
        <taxon>Autobranchia</taxon>
        <taxon>Pteriomorphia</taxon>
        <taxon>Pterioida</taxon>
        <taxon>Pterioidea</taxon>
        <taxon>Pteriidae</taxon>
        <taxon>Pinctada</taxon>
    </lineage>
</organism>
<evidence type="ECO:0008006" key="16">
    <source>
        <dbReference type="Google" id="ProtNLM"/>
    </source>
</evidence>
<name>A0AA88Y395_PINIB</name>
<keyword evidence="9 10" id="KW-0539">Nucleus</keyword>
<proteinExistence type="inferred from homology"/>
<feature type="domain" description="Nuclear receptor" evidence="12">
    <location>
        <begin position="103"/>
        <end position="179"/>
    </location>
</feature>
<keyword evidence="8 10" id="KW-0675">Receptor</keyword>
<comment type="caution">
    <text evidence="14">The sequence shown here is derived from an EMBL/GenBank/DDBJ whole genome shotgun (WGS) entry which is preliminary data.</text>
</comment>
<dbReference type="Pfam" id="PF00105">
    <property type="entry name" value="zf-C4"/>
    <property type="match status" value="1"/>
</dbReference>
<dbReference type="InterPro" id="IPR001723">
    <property type="entry name" value="Nuclear_hrmn_rcpt"/>
</dbReference>
<evidence type="ECO:0000256" key="8">
    <source>
        <dbReference type="ARBA" id="ARBA00023170"/>
    </source>
</evidence>
<dbReference type="SMART" id="SM00430">
    <property type="entry name" value="HOLI"/>
    <property type="match status" value="1"/>
</dbReference>
<dbReference type="PANTHER" id="PTHR24082">
    <property type="entry name" value="NUCLEAR HORMONE RECEPTOR"/>
    <property type="match status" value="1"/>
</dbReference>
<feature type="region of interest" description="Disordered" evidence="11">
    <location>
        <begin position="1"/>
        <end position="43"/>
    </location>
</feature>
<evidence type="ECO:0000256" key="5">
    <source>
        <dbReference type="ARBA" id="ARBA00023015"/>
    </source>
</evidence>
<reference evidence="14" key="1">
    <citation type="submission" date="2019-08" db="EMBL/GenBank/DDBJ databases">
        <title>The improved chromosome-level genome for the pearl oyster Pinctada fucata martensii using PacBio sequencing and Hi-C.</title>
        <authorList>
            <person name="Zheng Z."/>
        </authorList>
    </citation>
    <scope>NUCLEOTIDE SEQUENCE</scope>
    <source>
        <strain evidence="14">ZZ-2019</strain>
        <tissue evidence="14">Adductor muscle</tissue>
    </source>
</reference>
<dbReference type="GO" id="GO:0045944">
    <property type="term" value="P:positive regulation of transcription by RNA polymerase II"/>
    <property type="evidence" value="ECO:0007669"/>
    <property type="project" value="TreeGrafter"/>
</dbReference>
<evidence type="ECO:0000259" key="13">
    <source>
        <dbReference type="PROSITE" id="PS51843"/>
    </source>
</evidence>
<dbReference type="InterPro" id="IPR000536">
    <property type="entry name" value="Nucl_hrmn_rcpt_lig-bd"/>
</dbReference>
<keyword evidence="4 10" id="KW-0862">Zinc</keyword>
<gene>
    <name evidence="14" type="ORF">FSP39_010779</name>
</gene>
<evidence type="ECO:0000256" key="9">
    <source>
        <dbReference type="ARBA" id="ARBA00023242"/>
    </source>
</evidence>
<dbReference type="Proteomes" id="UP001186944">
    <property type="component" value="Unassembled WGS sequence"/>
</dbReference>
<dbReference type="PROSITE" id="PS51030">
    <property type="entry name" value="NUCLEAR_REC_DBD_2"/>
    <property type="match status" value="1"/>
</dbReference>
<evidence type="ECO:0000313" key="14">
    <source>
        <dbReference type="EMBL" id="KAK3095142.1"/>
    </source>
</evidence>
<dbReference type="SUPFAM" id="SSF57716">
    <property type="entry name" value="Glucocorticoid receptor-like (DNA-binding domain)"/>
    <property type="match status" value="1"/>
</dbReference>
<dbReference type="InterPro" id="IPR001728">
    <property type="entry name" value="ThyrH_rcpt"/>
</dbReference>
<keyword evidence="3 10" id="KW-0863">Zinc-finger</keyword>
<evidence type="ECO:0000313" key="15">
    <source>
        <dbReference type="Proteomes" id="UP001186944"/>
    </source>
</evidence>
<dbReference type="Pfam" id="PF00104">
    <property type="entry name" value="Hormone_recep"/>
    <property type="match status" value="1"/>
</dbReference>
<dbReference type="AlphaFoldDB" id="A0AA88Y395"/>
<evidence type="ECO:0000256" key="11">
    <source>
        <dbReference type="SAM" id="MobiDB-lite"/>
    </source>
</evidence>
<dbReference type="PROSITE" id="PS00031">
    <property type="entry name" value="NUCLEAR_REC_DBD_1"/>
    <property type="match status" value="1"/>
</dbReference>
<keyword evidence="15" id="KW-1185">Reference proteome</keyword>
<evidence type="ECO:0000256" key="2">
    <source>
        <dbReference type="ARBA" id="ARBA00022723"/>
    </source>
</evidence>
<dbReference type="GO" id="GO:0030154">
    <property type="term" value="P:cell differentiation"/>
    <property type="evidence" value="ECO:0007669"/>
    <property type="project" value="TreeGrafter"/>
</dbReference>
<evidence type="ECO:0000256" key="7">
    <source>
        <dbReference type="ARBA" id="ARBA00023163"/>
    </source>
</evidence>
<dbReference type="InterPro" id="IPR035500">
    <property type="entry name" value="NHR-like_dom_sf"/>
</dbReference>
<dbReference type="SMART" id="SM00399">
    <property type="entry name" value="ZnF_C4"/>
    <property type="match status" value="1"/>
</dbReference>
<accession>A0AA88Y395</accession>
<dbReference type="GO" id="GO:0008270">
    <property type="term" value="F:zinc ion binding"/>
    <property type="evidence" value="ECO:0007669"/>
    <property type="project" value="UniProtKB-KW"/>
</dbReference>
<evidence type="ECO:0000256" key="4">
    <source>
        <dbReference type="ARBA" id="ARBA00022833"/>
    </source>
</evidence>
<dbReference type="Gene3D" id="3.30.50.10">
    <property type="entry name" value="Erythroid Transcription Factor GATA-1, subunit A"/>
    <property type="match status" value="1"/>
</dbReference>
<keyword evidence="5 10" id="KW-0805">Transcription regulation</keyword>
<evidence type="ECO:0000256" key="6">
    <source>
        <dbReference type="ARBA" id="ARBA00023125"/>
    </source>
</evidence>
<comment type="similarity">
    <text evidence="1">Belongs to the nuclear hormone receptor family. NR1 subfamily.</text>
</comment>
<dbReference type="Gene3D" id="1.10.565.10">
    <property type="entry name" value="Retinoid X Receptor"/>
    <property type="match status" value="1"/>
</dbReference>